<accession>A0ABW2ZE61</accession>
<dbReference type="InterPro" id="IPR001024">
    <property type="entry name" value="PLAT/LH2_dom"/>
</dbReference>
<dbReference type="EMBL" id="JBHTIA010000003">
    <property type="protein sequence ID" value="MFD0764485.1"/>
    <property type="molecule type" value="Genomic_DNA"/>
</dbReference>
<comment type="caution">
    <text evidence="2">The sequence shown here is derived from an EMBL/GenBank/DDBJ whole genome shotgun (WGS) entry which is preliminary data.</text>
</comment>
<gene>
    <name evidence="2" type="ORF">ACFQZI_06450</name>
</gene>
<protein>
    <recommendedName>
        <fullName evidence="1">PLAT domain-containing protein</fullName>
    </recommendedName>
</protein>
<name>A0ABW2ZE61_9SPHI</name>
<evidence type="ECO:0000259" key="1">
    <source>
        <dbReference type="PROSITE" id="PS50095"/>
    </source>
</evidence>
<feature type="domain" description="PLAT" evidence="1">
    <location>
        <begin position="1"/>
        <end position="49"/>
    </location>
</feature>
<dbReference type="RefSeq" id="WP_377139982.1">
    <property type="nucleotide sequence ID" value="NZ_JBHTIA010000003.1"/>
</dbReference>
<dbReference type="PROSITE" id="PS50095">
    <property type="entry name" value="PLAT"/>
    <property type="match status" value="1"/>
</dbReference>
<organism evidence="2 3">
    <name type="scientific">Mucilaginibacter lutimaris</name>
    <dbReference type="NCBI Taxonomy" id="931629"/>
    <lineage>
        <taxon>Bacteria</taxon>
        <taxon>Pseudomonadati</taxon>
        <taxon>Bacteroidota</taxon>
        <taxon>Sphingobacteriia</taxon>
        <taxon>Sphingobacteriales</taxon>
        <taxon>Sphingobacteriaceae</taxon>
        <taxon>Mucilaginibacter</taxon>
    </lineage>
</organism>
<evidence type="ECO:0000313" key="2">
    <source>
        <dbReference type="EMBL" id="MFD0764485.1"/>
    </source>
</evidence>
<reference evidence="3" key="1">
    <citation type="journal article" date="2019" name="Int. J. Syst. Evol. Microbiol.">
        <title>The Global Catalogue of Microorganisms (GCM) 10K type strain sequencing project: providing services to taxonomists for standard genome sequencing and annotation.</title>
        <authorList>
            <consortium name="The Broad Institute Genomics Platform"/>
            <consortium name="The Broad Institute Genome Sequencing Center for Infectious Disease"/>
            <person name="Wu L."/>
            <person name="Ma J."/>
        </authorList>
    </citation>
    <scope>NUCLEOTIDE SEQUENCE [LARGE SCALE GENOMIC DNA]</scope>
    <source>
        <strain evidence="3">CCUG 60742</strain>
    </source>
</reference>
<proteinExistence type="predicted"/>
<dbReference type="Proteomes" id="UP001597073">
    <property type="component" value="Unassembled WGS sequence"/>
</dbReference>
<evidence type="ECO:0000313" key="3">
    <source>
        <dbReference type="Proteomes" id="UP001597073"/>
    </source>
</evidence>
<sequence>MRILNSEHRTWYLEAININDQSNTLWLAFRQDSLYAITRDPDKNRYYYKNVLLLLWFNDYSTAERYFKLLKDLYLNHVISVDENTPNVIEFVNGNDINVEVVKYEESVIDQSIEDWVNRYLWVSKFYFDESANNELESNFTKDIEILLKNYKKDNPNYKDNRLYQAISEKLKEHRSPMRNITTDDLLFSMNRQLYVINEKLDSINKSE</sequence>
<keyword evidence="3" id="KW-1185">Reference proteome</keyword>